<dbReference type="RefSeq" id="WP_188661439.1">
    <property type="nucleotide sequence ID" value="NZ_BMHV01000003.1"/>
</dbReference>
<dbReference type="InterPro" id="IPR045767">
    <property type="entry name" value="DUF6134"/>
</dbReference>
<evidence type="ECO:0000313" key="3">
    <source>
        <dbReference type="Proteomes" id="UP000632498"/>
    </source>
</evidence>
<dbReference type="EMBL" id="BMHV01000003">
    <property type="protein sequence ID" value="GGF55456.1"/>
    <property type="molecule type" value="Genomic_DNA"/>
</dbReference>
<name>A0A917F7F1_9PROT</name>
<dbReference type="Proteomes" id="UP000632498">
    <property type="component" value="Unassembled WGS sequence"/>
</dbReference>
<comment type="caution">
    <text evidence="2">The sequence shown here is derived from an EMBL/GenBank/DDBJ whole genome shotgun (WGS) entry which is preliminary data.</text>
</comment>
<gene>
    <name evidence="2" type="ORF">GCM10011332_06070</name>
</gene>
<evidence type="ECO:0000256" key="1">
    <source>
        <dbReference type="SAM" id="SignalP"/>
    </source>
</evidence>
<reference evidence="2" key="1">
    <citation type="journal article" date="2014" name="Int. J. Syst. Evol. Microbiol.">
        <title>Complete genome sequence of Corynebacterium casei LMG S-19264T (=DSM 44701T), isolated from a smear-ripened cheese.</title>
        <authorList>
            <consortium name="US DOE Joint Genome Institute (JGI-PGF)"/>
            <person name="Walter F."/>
            <person name="Albersmeier A."/>
            <person name="Kalinowski J."/>
            <person name="Ruckert C."/>
        </authorList>
    </citation>
    <scope>NUCLEOTIDE SEQUENCE</scope>
    <source>
        <strain evidence="2">CGMCC 1.15254</strain>
    </source>
</reference>
<dbReference type="AlphaFoldDB" id="A0A917F7F1"/>
<evidence type="ECO:0000313" key="2">
    <source>
        <dbReference type="EMBL" id="GGF55456.1"/>
    </source>
</evidence>
<reference evidence="2" key="2">
    <citation type="submission" date="2020-09" db="EMBL/GenBank/DDBJ databases">
        <authorList>
            <person name="Sun Q."/>
            <person name="Zhou Y."/>
        </authorList>
    </citation>
    <scope>NUCLEOTIDE SEQUENCE</scope>
    <source>
        <strain evidence="2">CGMCC 1.15254</strain>
    </source>
</reference>
<dbReference type="Pfam" id="PF19630">
    <property type="entry name" value="DUF6134"/>
    <property type="match status" value="1"/>
</dbReference>
<proteinExistence type="predicted"/>
<organism evidence="2 3">
    <name type="scientific">Terasakiella brassicae</name>
    <dbReference type="NCBI Taxonomy" id="1634917"/>
    <lineage>
        <taxon>Bacteria</taxon>
        <taxon>Pseudomonadati</taxon>
        <taxon>Pseudomonadota</taxon>
        <taxon>Alphaproteobacteria</taxon>
        <taxon>Rhodospirillales</taxon>
        <taxon>Terasakiellaceae</taxon>
        <taxon>Terasakiella</taxon>
    </lineage>
</organism>
<keyword evidence="1" id="KW-0732">Signal</keyword>
<feature type="chain" id="PRO_5036834796" evidence="1">
    <location>
        <begin position="23"/>
        <end position="195"/>
    </location>
</feature>
<protein>
    <submittedName>
        <fullName evidence="2">Uncharacterized protein</fullName>
    </submittedName>
</protein>
<keyword evidence="3" id="KW-1185">Reference proteome</keyword>
<sequence length="195" mass="22221">MKKIKVSLWALCALVVSHAAMAATTLEYAILKEGEPIGKEVVVINDSDKGVNVDVVTKTNVKMLFLEFNYEHQRREVWENGELVSMHSRTNDDGTHHEYSVTRQTDGLQVLYDGKNKNFDAKALPLSLWSKAALYRNVLFSVIDAEPFKTQTVALDDNHFKIDGDITRELWFADDGYLQKAAFKRKGFLIELLRK</sequence>
<feature type="signal peptide" evidence="1">
    <location>
        <begin position="1"/>
        <end position="22"/>
    </location>
</feature>
<accession>A0A917F7F1</accession>